<gene>
    <name evidence="2" type="ORF">SCHPADRAFT_946725</name>
</gene>
<evidence type="ECO:0000259" key="1">
    <source>
        <dbReference type="Pfam" id="PF13508"/>
    </source>
</evidence>
<dbReference type="InterPro" id="IPR000182">
    <property type="entry name" value="GNAT_dom"/>
</dbReference>
<dbReference type="PANTHER" id="PTHR42791">
    <property type="entry name" value="GNAT FAMILY ACETYLTRANSFERASE"/>
    <property type="match status" value="1"/>
</dbReference>
<organism evidence="2 3">
    <name type="scientific">Schizopora paradoxa</name>
    <dbReference type="NCBI Taxonomy" id="27342"/>
    <lineage>
        <taxon>Eukaryota</taxon>
        <taxon>Fungi</taxon>
        <taxon>Dikarya</taxon>
        <taxon>Basidiomycota</taxon>
        <taxon>Agaricomycotina</taxon>
        <taxon>Agaricomycetes</taxon>
        <taxon>Hymenochaetales</taxon>
        <taxon>Schizoporaceae</taxon>
        <taxon>Schizopora</taxon>
    </lineage>
</organism>
<dbReference type="Proteomes" id="UP000053477">
    <property type="component" value="Unassembled WGS sequence"/>
</dbReference>
<feature type="domain" description="N-acetyltransferase" evidence="1">
    <location>
        <begin position="160"/>
        <end position="221"/>
    </location>
</feature>
<dbReference type="CDD" id="cd04301">
    <property type="entry name" value="NAT_SF"/>
    <property type="match status" value="1"/>
</dbReference>
<evidence type="ECO:0000313" key="3">
    <source>
        <dbReference type="Proteomes" id="UP000053477"/>
    </source>
</evidence>
<protein>
    <recommendedName>
        <fullName evidence="1">N-acetyltransferase domain-containing protein</fullName>
    </recommendedName>
</protein>
<proteinExistence type="predicted"/>
<accession>A0A0H2R1L4</accession>
<dbReference type="InterPro" id="IPR052523">
    <property type="entry name" value="Trichothecene_AcTrans"/>
</dbReference>
<sequence length="249" mass="27424">MTKELQLPVTVRALKRDASEEDVEALTTVLVDAFREGNSLTMSSPASIEKGLIFSDKMTSFLVGGFMELLPDLQRCQVKSALIDGKAYVSELEGVGIIGGAVWFGPGQDCTGTEEQRSAGLNQLMESLKEKDPDIPKWFSETFFVQYSALALGALEGPDYKLASWHCQLLGVLPSYQRKGVGTALVTFVEADAHKINGLINFCLETQTEGTRVFYENMGYVTRGQAIMDSPKHMKETSPMWILSKEPKP</sequence>
<dbReference type="OrthoDB" id="4738875at2759"/>
<dbReference type="PANTHER" id="PTHR42791:SF1">
    <property type="entry name" value="N-ACETYLTRANSFERASE DOMAIN-CONTAINING PROTEIN"/>
    <property type="match status" value="1"/>
</dbReference>
<dbReference type="Pfam" id="PF13508">
    <property type="entry name" value="Acetyltransf_7"/>
    <property type="match status" value="1"/>
</dbReference>
<reference evidence="2 3" key="1">
    <citation type="submission" date="2015-04" db="EMBL/GenBank/DDBJ databases">
        <title>Complete genome sequence of Schizopora paradoxa KUC8140, a cosmopolitan wood degrader in East Asia.</title>
        <authorList>
            <consortium name="DOE Joint Genome Institute"/>
            <person name="Min B."/>
            <person name="Park H."/>
            <person name="Jang Y."/>
            <person name="Kim J.-J."/>
            <person name="Kim K.H."/>
            <person name="Pangilinan J."/>
            <person name="Lipzen A."/>
            <person name="Riley R."/>
            <person name="Grigoriev I.V."/>
            <person name="Spatafora J.W."/>
            <person name="Choi I.-G."/>
        </authorList>
    </citation>
    <scope>NUCLEOTIDE SEQUENCE [LARGE SCALE GENOMIC DNA]</scope>
    <source>
        <strain evidence="2 3">KUC8140</strain>
    </source>
</reference>
<evidence type="ECO:0000313" key="2">
    <source>
        <dbReference type="EMBL" id="KLO05654.1"/>
    </source>
</evidence>
<dbReference type="AlphaFoldDB" id="A0A0H2R1L4"/>
<dbReference type="GO" id="GO:0016747">
    <property type="term" value="F:acyltransferase activity, transferring groups other than amino-acyl groups"/>
    <property type="evidence" value="ECO:0007669"/>
    <property type="project" value="InterPro"/>
</dbReference>
<dbReference type="InParanoid" id="A0A0H2R1L4"/>
<name>A0A0H2R1L4_9AGAM</name>
<keyword evidence="3" id="KW-1185">Reference proteome</keyword>
<dbReference type="Gene3D" id="3.40.630.30">
    <property type="match status" value="1"/>
</dbReference>
<dbReference type="EMBL" id="KQ086280">
    <property type="protein sequence ID" value="KLO05654.1"/>
    <property type="molecule type" value="Genomic_DNA"/>
</dbReference>
<dbReference type="STRING" id="27342.A0A0H2R1L4"/>
<dbReference type="InterPro" id="IPR016181">
    <property type="entry name" value="Acyl_CoA_acyltransferase"/>
</dbReference>
<dbReference type="SUPFAM" id="SSF55729">
    <property type="entry name" value="Acyl-CoA N-acyltransferases (Nat)"/>
    <property type="match status" value="1"/>
</dbReference>